<feature type="compositionally biased region" description="Low complexity" evidence="1">
    <location>
        <begin position="15"/>
        <end position="27"/>
    </location>
</feature>
<reference evidence="3" key="1">
    <citation type="journal article" date="2002" name="DNA Res.">
        <title>Complete genomic sequence of nitrogen-fixing symbiotic bacterium Bradyrhizobium japonicum USDA110.</title>
        <authorList>
            <person name="Kaneko T."/>
            <person name="Nakamura Y."/>
            <person name="Sato S."/>
            <person name="Minamisawa K."/>
            <person name="Uchiumi T."/>
            <person name="Sasamoto S."/>
            <person name="Watanabe A."/>
            <person name="Idesawa K."/>
            <person name="Iriguchi M."/>
            <person name="Kawashima K."/>
            <person name="Kohara M."/>
            <person name="Matsumoto M."/>
            <person name="Shimpo S."/>
            <person name="Tsuruoka H."/>
            <person name="Wada T."/>
            <person name="Yamada M."/>
            <person name="Tabata S."/>
        </authorList>
    </citation>
    <scope>NUCLEOTIDE SEQUENCE [LARGE SCALE GENOMIC DNA]</scope>
    <source>
        <strain evidence="3">JCM 10833 / BCRC 13528 / IAM 13628 / NBRC 14792 / USDA 110</strain>
    </source>
</reference>
<dbReference type="HOGENOM" id="CLU_080088_0_0_5"/>
<evidence type="ECO:0000313" key="3">
    <source>
        <dbReference type="Proteomes" id="UP000002526"/>
    </source>
</evidence>
<dbReference type="EnsemblBacteria" id="BAC47194">
    <property type="protein sequence ID" value="BAC47194"/>
    <property type="gene ID" value="BAC47194"/>
</dbReference>
<name>H7C7Y4_BRADU</name>
<dbReference type="PANTHER" id="PTHR33415">
    <property type="entry name" value="PROTEIN EMBRYO DEFECTIVE 514"/>
    <property type="match status" value="1"/>
</dbReference>
<keyword evidence="3" id="KW-1185">Reference proteome</keyword>
<sequence length="302" mass="33474">MATVRLVTRKRAGRSSRPSAASLPARSAVERNSSGPLLSKSRYVRIMAARRSSSLRQQQGRLEWGGRSRPVELATRSFEKQGDATAFFKAMLNRHQPGERVSDEDGLDVAALLERHTEYVAKVGCGVSHFQVMMTEHGTQCFRIIRTDGSGTDFSYPHCISQRPPSRKQEVAQAFRRAVRFDLYKARDNLFATHSGSDGLVSCAVTGERIAQDEGHMDHRPPMTFEVIVTTFLCGRGLSLDNVPLTTGKDDQVSPEVTDNALSEAFRAYHAGIARLDFVRNTVNLAQASRHRLKDGRITLTG</sequence>
<dbReference type="AlphaFoldDB" id="H7C7Y4"/>
<proteinExistence type="predicted"/>
<organism evidence="2 3">
    <name type="scientific">Bradyrhizobium diazoefficiens (strain JCM 10833 / BCRC 13528 / IAM 13628 / NBRC 14792 / USDA 110)</name>
    <dbReference type="NCBI Taxonomy" id="224911"/>
    <lineage>
        <taxon>Bacteria</taxon>
        <taxon>Pseudomonadati</taxon>
        <taxon>Pseudomonadota</taxon>
        <taxon>Alphaproteobacteria</taxon>
        <taxon>Hyphomicrobiales</taxon>
        <taxon>Nitrobacteraceae</taxon>
        <taxon>Bradyrhizobium</taxon>
    </lineage>
</organism>
<dbReference type="Proteomes" id="UP000002526">
    <property type="component" value="Chromosome"/>
</dbReference>
<dbReference type="Gene3D" id="3.10.450.40">
    <property type="match status" value="1"/>
</dbReference>
<gene>
    <name evidence="2" type="ordered locus">bll1929</name>
</gene>
<dbReference type="InParanoid" id="H7C7Y4"/>
<accession>H7C7Y4</accession>
<dbReference type="PANTHER" id="PTHR33415:SF12">
    <property type="entry name" value="PROTEIN EMBRYO DEFECTIVE 514"/>
    <property type="match status" value="1"/>
</dbReference>
<dbReference type="KEGG" id="bja:bll1929"/>
<protein>
    <submittedName>
        <fullName evidence="2">Bll1929 protein</fullName>
    </submittedName>
</protein>
<evidence type="ECO:0000313" key="2">
    <source>
        <dbReference type="EMBL" id="BAC47194.1"/>
    </source>
</evidence>
<dbReference type="PATRIC" id="fig|224911.5.peg.1914"/>
<dbReference type="STRING" id="224911.AAV28_06545"/>
<dbReference type="eggNOG" id="ENOG5032RIR">
    <property type="taxonomic scope" value="Bacteria"/>
</dbReference>
<dbReference type="OrthoDB" id="892817at2"/>
<dbReference type="InterPro" id="IPR044673">
    <property type="entry name" value="DCL-like"/>
</dbReference>
<dbReference type="Pfam" id="PF11523">
    <property type="entry name" value="DUF3223"/>
    <property type="match status" value="1"/>
</dbReference>
<dbReference type="EMBL" id="BA000040">
    <property type="protein sequence ID" value="BAC47194.1"/>
    <property type="molecule type" value="Genomic_DNA"/>
</dbReference>
<evidence type="ECO:0000256" key="1">
    <source>
        <dbReference type="SAM" id="MobiDB-lite"/>
    </source>
</evidence>
<feature type="region of interest" description="Disordered" evidence="1">
    <location>
        <begin position="1"/>
        <end position="34"/>
    </location>
</feature>